<dbReference type="EMBL" id="AGBW02008444">
    <property type="protein sequence ID" value="OWR53389.1"/>
    <property type="molecule type" value="Genomic_DNA"/>
</dbReference>
<reference evidence="1 2" key="1">
    <citation type="journal article" date="2011" name="Cell">
        <title>The monarch butterfly genome yields insights into long-distance migration.</title>
        <authorList>
            <person name="Zhan S."/>
            <person name="Merlin C."/>
            <person name="Boore J.L."/>
            <person name="Reppert S.M."/>
        </authorList>
    </citation>
    <scope>NUCLEOTIDE SEQUENCE [LARGE SCALE GENOMIC DNA]</scope>
    <source>
        <strain evidence="1">F-2</strain>
    </source>
</reference>
<protein>
    <submittedName>
        <fullName evidence="1">Orf</fullName>
    </submittedName>
</protein>
<dbReference type="KEGG" id="dpl:KGM_206656"/>
<gene>
    <name evidence="1" type="ORF">KGM_206656</name>
</gene>
<proteinExistence type="predicted"/>
<name>A0A212FI61_DANPL</name>
<accession>A0A212FI61</accession>
<dbReference type="AlphaFoldDB" id="A0A212FI61"/>
<sequence>MRSEVADKIEKEQAIAKDRFDKHRRLTHIYSEGDLVRIERMTFDKDRIGKSKKLMPKFHGPYRIIKVLSKDRYVVGDTPLTRKGNKRYENVVSIDKIHPWLNFRSIESENDTDTHNSGEESDIN</sequence>
<evidence type="ECO:0000313" key="2">
    <source>
        <dbReference type="Proteomes" id="UP000007151"/>
    </source>
</evidence>
<dbReference type="InParanoid" id="A0A212FI61"/>
<dbReference type="Proteomes" id="UP000007151">
    <property type="component" value="Unassembled WGS sequence"/>
</dbReference>
<keyword evidence="2" id="KW-1185">Reference proteome</keyword>
<organism evidence="1 2">
    <name type="scientific">Danaus plexippus plexippus</name>
    <dbReference type="NCBI Taxonomy" id="278856"/>
    <lineage>
        <taxon>Eukaryota</taxon>
        <taxon>Metazoa</taxon>
        <taxon>Ecdysozoa</taxon>
        <taxon>Arthropoda</taxon>
        <taxon>Hexapoda</taxon>
        <taxon>Insecta</taxon>
        <taxon>Pterygota</taxon>
        <taxon>Neoptera</taxon>
        <taxon>Endopterygota</taxon>
        <taxon>Lepidoptera</taxon>
        <taxon>Glossata</taxon>
        <taxon>Ditrysia</taxon>
        <taxon>Papilionoidea</taxon>
        <taxon>Nymphalidae</taxon>
        <taxon>Danainae</taxon>
        <taxon>Danaini</taxon>
        <taxon>Danaina</taxon>
        <taxon>Danaus</taxon>
        <taxon>Danaus</taxon>
    </lineage>
</organism>
<evidence type="ECO:0000313" key="1">
    <source>
        <dbReference type="EMBL" id="OWR53389.1"/>
    </source>
</evidence>
<comment type="caution">
    <text evidence="1">The sequence shown here is derived from an EMBL/GenBank/DDBJ whole genome shotgun (WGS) entry which is preliminary data.</text>
</comment>